<organism evidence="2 3">
    <name type="scientific">Austropuccinia psidii MF-1</name>
    <dbReference type="NCBI Taxonomy" id="1389203"/>
    <lineage>
        <taxon>Eukaryota</taxon>
        <taxon>Fungi</taxon>
        <taxon>Dikarya</taxon>
        <taxon>Basidiomycota</taxon>
        <taxon>Pucciniomycotina</taxon>
        <taxon>Pucciniomycetes</taxon>
        <taxon>Pucciniales</taxon>
        <taxon>Sphaerophragmiaceae</taxon>
        <taxon>Austropuccinia</taxon>
    </lineage>
</organism>
<keyword evidence="3" id="KW-1185">Reference proteome</keyword>
<reference evidence="2" key="1">
    <citation type="submission" date="2021-03" db="EMBL/GenBank/DDBJ databases">
        <title>Draft genome sequence of rust myrtle Austropuccinia psidii MF-1, a brazilian biotype.</title>
        <authorList>
            <person name="Quecine M.C."/>
            <person name="Pachon D.M.R."/>
            <person name="Bonatelli M.L."/>
            <person name="Correr F.H."/>
            <person name="Franceschini L.M."/>
            <person name="Leite T.F."/>
            <person name="Margarido G.R.A."/>
            <person name="Almeida C.A."/>
            <person name="Ferrarezi J.A."/>
            <person name="Labate C.A."/>
        </authorList>
    </citation>
    <scope>NUCLEOTIDE SEQUENCE</scope>
    <source>
        <strain evidence="2">MF-1</strain>
    </source>
</reference>
<evidence type="ECO:0000256" key="1">
    <source>
        <dbReference type="SAM" id="MobiDB-lite"/>
    </source>
</evidence>
<name>A0A9Q3FGY1_9BASI</name>
<dbReference type="EMBL" id="AVOT02043305">
    <property type="protein sequence ID" value="MBW0538729.1"/>
    <property type="molecule type" value="Genomic_DNA"/>
</dbReference>
<dbReference type="Proteomes" id="UP000765509">
    <property type="component" value="Unassembled WGS sequence"/>
</dbReference>
<evidence type="ECO:0000313" key="3">
    <source>
        <dbReference type="Proteomes" id="UP000765509"/>
    </source>
</evidence>
<proteinExistence type="predicted"/>
<sequence length="122" mass="12886">MASNLSELLNHPAPIVKRKGFIVFNLLLLGPPGANFATSEKEILLQPTIDFQTILEGGIFGLEAPVDEPPTSDSTYGSSNLTESGIRGSLRCNNTSSSWSHVAGPISHWSGPRGSSSGNHKA</sequence>
<evidence type="ECO:0000313" key="2">
    <source>
        <dbReference type="EMBL" id="MBW0538729.1"/>
    </source>
</evidence>
<protein>
    <submittedName>
        <fullName evidence="2">Uncharacterized protein</fullName>
    </submittedName>
</protein>
<gene>
    <name evidence="2" type="ORF">O181_078444</name>
</gene>
<comment type="caution">
    <text evidence="2">The sequence shown here is derived from an EMBL/GenBank/DDBJ whole genome shotgun (WGS) entry which is preliminary data.</text>
</comment>
<feature type="region of interest" description="Disordered" evidence="1">
    <location>
        <begin position="99"/>
        <end position="122"/>
    </location>
</feature>
<accession>A0A9Q3FGY1</accession>
<feature type="compositionally biased region" description="Polar residues" evidence="1">
    <location>
        <begin position="113"/>
        <end position="122"/>
    </location>
</feature>
<dbReference type="AlphaFoldDB" id="A0A9Q3FGY1"/>